<feature type="transmembrane region" description="Helical" evidence="1">
    <location>
        <begin position="48"/>
        <end position="68"/>
    </location>
</feature>
<evidence type="ECO:0000259" key="2">
    <source>
        <dbReference type="Pfam" id="PF01757"/>
    </source>
</evidence>
<name>A0A8J2YV35_9PROT</name>
<dbReference type="RefSeq" id="WP_189048127.1">
    <property type="nucleotide sequence ID" value="NZ_BMJQ01000009.1"/>
</dbReference>
<keyword evidence="1" id="KW-0812">Transmembrane</keyword>
<dbReference type="Proteomes" id="UP000646365">
    <property type="component" value="Unassembled WGS sequence"/>
</dbReference>
<feature type="transmembrane region" description="Helical" evidence="1">
    <location>
        <begin position="214"/>
        <end position="232"/>
    </location>
</feature>
<dbReference type="InterPro" id="IPR050879">
    <property type="entry name" value="Acyltransferase_3"/>
</dbReference>
<keyword evidence="3" id="KW-0808">Transferase</keyword>
<protein>
    <submittedName>
        <fullName evidence="3">Acyltransferase</fullName>
    </submittedName>
</protein>
<evidence type="ECO:0000313" key="4">
    <source>
        <dbReference type="Proteomes" id="UP000646365"/>
    </source>
</evidence>
<keyword evidence="3" id="KW-0012">Acyltransferase</keyword>
<sequence length="354" mass="38825">MSATAYNRNLNGLRGLCAFLVFVRHVWAGPRLEGWWGDALPHAATWDFLFNSLQCAVEIFFMISGFLITASLLRAPSAGHFLLNRVLRIYPVFLATHLVLFALGPALHYKLLDGVDAAEWSRLFATNILLLPGVFDLPLVQTNAWSLSYEAAFYGFAVIAAVLGRQLPRQPQLIVVALATAGICFFYPRAVFFGGGAVVYLLGERAVALGRSRWLAPALLLPLLFLLLQASIEAAPAGMRLGYGLGFFLGIAVFAALVHGTGGVARFLARRPMQYLGNISYSFYLWHPFAYFAGKKIVRAFASGLPPLLQLALLFVIALPLALALSHASWRLIERRATGLLRRRLQLQAVPSVA</sequence>
<proteinExistence type="predicted"/>
<dbReference type="Pfam" id="PF01757">
    <property type="entry name" value="Acyl_transf_3"/>
    <property type="match status" value="1"/>
</dbReference>
<feature type="transmembrane region" description="Helical" evidence="1">
    <location>
        <begin position="12"/>
        <end position="28"/>
    </location>
</feature>
<keyword evidence="1" id="KW-0472">Membrane</keyword>
<gene>
    <name evidence="3" type="primary">exoZ</name>
    <name evidence="3" type="ORF">GCM10011611_35330</name>
</gene>
<feature type="transmembrane region" description="Helical" evidence="1">
    <location>
        <begin position="275"/>
        <end position="293"/>
    </location>
</feature>
<dbReference type="GO" id="GO:0000271">
    <property type="term" value="P:polysaccharide biosynthetic process"/>
    <property type="evidence" value="ECO:0007669"/>
    <property type="project" value="TreeGrafter"/>
</dbReference>
<accession>A0A8J2YV35</accession>
<feature type="transmembrane region" description="Helical" evidence="1">
    <location>
        <begin position="173"/>
        <end position="202"/>
    </location>
</feature>
<dbReference type="InterPro" id="IPR002656">
    <property type="entry name" value="Acyl_transf_3_dom"/>
</dbReference>
<feature type="transmembrane region" description="Helical" evidence="1">
    <location>
        <begin position="313"/>
        <end position="333"/>
    </location>
</feature>
<feature type="transmembrane region" description="Helical" evidence="1">
    <location>
        <begin position="120"/>
        <end position="139"/>
    </location>
</feature>
<dbReference type="AlphaFoldDB" id="A0A8J2YV35"/>
<keyword evidence="4" id="KW-1185">Reference proteome</keyword>
<comment type="caution">
    <text evidence="3">The sequence shown here is derived from an EMBL/GenBank/DDBJ whole genome shotgun (WGS) entry which is preliminary data.</text>
</comment>
<keyword evidence="1" id="KW-1133">Transmembrane helix</keyword>
<dbReference type="EMBL" id="BMJQ01000009">
    <property type="protein sequence ID" value="GGF26205.1"/>
    <property type="molecule type" value="Genomic_DNA"/>
</dbReference>
<evidence type="ECO:0000256" key="1">
    <source>
        <dbReference type="SAM" id="Phobius"/>
    </source>
</evidence>
<dbReference type="GO" id="GO:0016020">
    <property type="term" value="C:membrane"/>
    <property type="evidence" value="ECO:0007669"/>
    <property type="project" value="TreeGrafter"/>
</dbReference>
<evidence type="ECO:0000313" key="3">
    <source>
        <dbReference type="EMBL" id="GGF26205.1"/>
    </source>
</evidence>
<feature type="transmembrane region" description="Helical" evidence="1">
    <location>
        <begin position="89"/>
        <end position="108"/>
    </location>
</feature>
<reference evidence="3" key="2">
    <citation type="submission" date="2020-09" db="EMBL/GenBank/DDBJ databases">
        <authorList>
            <person name="Sun Q."/>
            <person name="Zhou Y."/>
        </authorList>
    </citation>
    <scope>NUCLEOTIDE SEQUENCE</scope>
    <source>
        <strain evidence="3">CGMCC 1.15725</strain>
    </source>
</reference>
<reference evidence="3" key="1">
    <citation type="journal article" date="2014" name="Int. J. Syst. Evol. Microbiol.">
        <title>Complete genome sequence of Corynebacterium casei LMG S-19264T (=DSM 44701T), isolated from a smear-ripened cheese.</title>
        <authorList>
            <consortium name="US DOE Joint Genome Institute (JGI-PGF)"/>
            <person name="Walter F."/>
            <person name="Albersmeier A."/>
            <person name="Kalinowski J."/>
            <person name="Ruckert C."/>
        </authorList>
    </citation>
    <scope>NUCLEOTIDE SEQUENCE</scope>
    <source>
        <strain evidence="3">CGMCC 1.15725</strain>
    </source>
</reference>
<feature type="domain" description="Acyltransferase 3" evidence="2">
    <location>
        <begin position="8"/>
        <end position="326"/>
    </location>
</feature>
<dbReference type="GO" id="GO:0016747">
    <property type="term" value="F:acyltransferase activity, transferring groups other than amino-acyl groups"/>
    <property type="evidence" value="ECO:0007669"/>
    <property type="project" value="InterPro"/>
</dbReference>
<organism evidence="3 4">
    <name type="scientific">Aliidongia dinghuensis</name>
    <dbReference type="NCBI Taxonomy" id="1867774"/>
    <lineage>
        <taxon>Bacteria</taxon>
        <taxon>Pseudomonadati</taxon>
        <taxon>Pseudomonadota</taxon>
        <taxon>Alphaproteobacteria</taxon>
        <taxon>Rhodospirillales</taxon>
        <taxon>Dongiaceae</taxon>
        <taxon>Aliidongia</taxon>
    </lineage>
</organism>
<dbReference type="PANTHER" id="PTHR23028:SF53">
    <property type="entry name" value="ACYL_TRANSF_3 DOMAIN-CONTAINING PROTEIN"/>
    <property type="match status" value="1"/>
</dbReference>
<dbReference type="PANTHER" id="PTHR23028">
    <property type="entry name" value="ACETYLTRANSFERASE"/>
    <property type="match status" value="1"/>
</dbReference>
<feature type="transmembrane region" description="Helical" evidence="1">
    <location>
        <begin position="244"/>
        <end position="268"/>
    </location>
</feature>
<feature type="transmembrane region" description="Helical" evidence="1">
    <location>
        <begin position="151"/>
        <end position="167"/>
    </location>
</feature>